<organism evidence="4 5">
    <name type="scientific">Dothistroma septosporum (strain NZE10 / CBS 128990)</name>
    <name type="common">Red band needle blight fungus</name>
    <name type="synonym">Mycosphaerella pini</name>
    <dbReference type="NCBI Taxonomy" id="675120"/>
    <lineage>
        <taxon>Eukaryota</taxon>
        <taxon>Fungi</taxon>
        <taxon>Dikarya</taxon>
        <taxon>Ascomycota</taxon>
        <taxon>Pezizomycotina</taxon>
        <taxon>Dothideomycetes</taxon>
        <taxon>Dothideomycetidae</taxon>
        <taxon>Mycosphaerellales</taxon>
        <taxon>Mycosphaerellaceae</taxon>
        <taxon>Dothistroma</taxon>
    </lineage>
</organism>
<evidence type="ECO:0000313" key="5">
    <source>
        <dbReference type="Proteomes" id="UP000016933"/>
    </source>
</evidence>
<dbReference type="OMA" id="AGIMVKL"/>
<dbReference type="AlphaFoldDB" id="N1PDK0"/>
<dbReference type="eggNOG" id="KOG4346">
    <property type="taxonomic scope" value="Eukaryota"/>
</dbReference>
<accession>N1PDK0</accession>
<dbReference type="STRING" id="675120.N1PDK0"/>
<evidence type="ECO:0000259" key="3">
    <source>
        <dbReference type="Pfam" id="PF10193"/>
    </source>
</evidence>
<feature type="region of interest" description="Disordered" evidence="2">
    <location>
        <begin position="12"/>
        <end position="31"/>
    </location>
</feature>
<reference evidence="5" key="1">
    <citation type="journal article" date="2012" name="PLoS Genet.">
        <title>The genomes of the fungal plant pathogens Cladosporium fulvum and Dothistroma septosporum reveal adaptation to different hosts and lifestyles but also signatures of common ancestry.</title>
        <authorList>
            <person name="de Wit P.J.G.M."/>
            <person name="van der Burgt A."/>
            <person name="Oekmen B."/>
            <person name="Stergiopoulos I."/>
            <person name="Abd-Elsalam K.A."/>
            <person name="Aerts A.L."/>
            <person name="Bahkali A.H."/>
            <person name="Beenen H.G."/>
            <person name="Chettri P."/>
            <person name="Cox M.P."/>
            <person name="Datema E."/>
            <person name="de Vries R.P."/>
            <person name="Dhillon B."/>
            <person name="Ganley A.R."/>
            <person name="Griffiths S.A."/>
            <person name="Guo Y."/>
            <person name="Hamelin R.C."/>
            <person name="Henrissat B."/>
            <person name="Kabir M.S."/>
            <person name="Jashni M.K."/>
            <person name="Kema G."/>
            <person name="Klaubauf S."/>
            <person name="Lapidus A."/>
            <person name="Levasseur A."/>
            <person name="Lindquist E."/>
            <person name="Mehrabi R."/>
            <person name="Ohm R.A."/>
            <person name="Owen T.J."/>
            <person name="Salamov A."/>
            <person name="Schwelm A."/>
            <person name="Schijlen E."/>
            <person name="Sun H."/>
            <person name="van den Burg H.A."/>
            <person name="van Ham R.C.H.J."/>
            <person name="Zhang S."/>
            <person name="Goodwin S.B."/>
            <person name="Grigoriev I.V."/>
            <person name="Collemare J."/>
            <person name="Bradshaw R.E."/>
        </authorList>
    </citation>
    <scope>NUCLEOTIDE SEQUENCE [LARGE SCALE GENOMIC DNA]</scope>
    <source>
        <strain evidence="5">NZE10 / CBS 128990</strain>
    </source>
</reference>
<dbReference type="InterPro" id="IPR038528">
    <property type="entry name" value="TEL2_C_sf"/>
</dbReference>
<feature type="non-terminal residue" evidence="4">
    <location>
        <position position="780"/>
    </location>
</feature>
<dbReference type="GO" id="GO:0042162">
    <property type="term" value="F:telomeric DNA binding"/>
    <property type="evidence" value="ECO:0007669"/>
    <property type="project" value="TreeGrafter"/>
</dbReference>
<dbReference type="EMBL" id="KB446547">
    <property type="protein sequence ID" value="EME38280.1"/>
    <property type="molecule type" value="Genomic_DNA"/>
</dbReference>
<sequence length="780" mass="85252">MADFLMAVKSVSAEKKSDDDPEPLLKAVSSQPVQKPAITAATEAKKPVQGIGSIKTLRDLLDAVRAQPDTNDLFQILGKLTNEHNDFDIQAPGPLQAQIINTLVSSIVPTFWTTLRRPDQMTLVTCLRSVAGSNAVVARLRFLLDSLDKSTASDNSVSEVKDLWSLARELFVGDDLAYKICAGLSNAEPNQQKCHMAWKEFVVLIASGKLTGTIARAEDVLIAKGALLKIKSSPWLTRGAEYAAWLGRNVDALCDSGEEPASAAAQLLGRAFGLGYSTELSKSLMLTSMRRAVRASDPASQPLASLLQVLPVFDQRRLLESSLRWLSTLSEQPGSTDNNATVLAGVLEPLIAPYDSMQQTLSELLSDSALSSAFSFDVRRACIAILAKAAPDELQSLLEKVMTSFGDRLFINHAPAAQQECAAQTLLLSAGSMHRVTPMAVLMTARSSGHMQGVSNRLNISNTRARWLGMVVGTALSKLVDKEGSRMNFGTDDMQTDEVEWYLDMIYIQDSIATIQEALQSLDASGHGARKVLQAKTKTKELPVIDGKRTYGPERPPVPVQTEVEGEKITELFDGEDDEDEDLKPYAKPDSDPEDSDEDATLVNRNKARAPVYVRDLMKMLRDDKDHDRFQIAIKTAPSLIRRKTNFGGEVGDHAEELALMLCDLQDPFDTDDFDELRLQTLIAILLSDVNTLAPWLSRQAFSGDYSVAQRCLILSALGLGGRELAGFKSQDDLNPSLPTSTTSFPSKSLPNRLHAIYSPSDPSIKRLEAASQNLEHRLI</sequence>
<dbReference type="Gene3D" id="1.25.40.720">
    <property type="entry name" value="Telomere length regulation protein 2, C-terminal domain"/>
    <property type="match status" value="1"/>
</dbReference>
<feature type="region of interest" description="Disordered" evidence="2">
    <location>
        <begin position="546"/>
        <end position="565"/>
    </location>
</feature>
<keyword evidence="5" id="KW-1185">Reference proteome</keyword>
<evidence type="ECO:0000256" key="2">
    <source>
        <dbReference type="SAM" id="MobiDB-lite"/>
    </source>
</evidence>
<dbReference type="PANTHER" id="PTHR15830">
    <property type="entry name" value="TELOMERE LENGTH REGULATION PROTEIN TEL2 FAMILY MEMBER"/>
    <property type="match status" value="1"/>
</dbReference>
<evidence type="ECO:0000256" key="1">
    <source>
        <dbReference type="ARBA" id="ARBA00006133"/>
    </source>
</evidence>
<dbReference type="Proteomes" id="UP000016933">
    <property type="component" value="Unassembled WGS sequence"/>
</dbReference>
<dbReference type="GO" id="GO:0051083">
    <property type="term" value="P:'de novo' cotranslational protein folding"/>
    <property type="evidence" value="ECO:0007669"/>
    <property type="project" value="TreeGrafter"/>
</dbReference>
<proteinExistence type="inferred from homology"/>
<feature type="domain" description="Telomere length regulation protein conserved" evidence="3">
    <location>
        <begin position="611"/>
        <end position="721"/>
    </location>
</feature>
<dbReference type="InterPro" id="IPR019337">
    <property type="entry name" value="Telomere_length_regulation_dom"/>
</dbReference>
<dbReference type="Pfam" id="PF10193">
    <property type="entry name" value="Telomere_reg-2"/>
    <property type="match status" value="1"/>
</dbReference>
<gene>
    <name evidence="4" type="ORF">DOTSEDRAFT_75745</name>
</gene>
<comment type="similarity">
    <text evidence="1">Belongs to the TEL2 family.</text>
</comment>
<feature type="compositionally biased region" description="Acidic residues" evidence="2">
    <location>
        <begin position="573"/>
        <end position="582"/>
    </location>
</feature>
<dbReference type="PANTHER" id="PTHR15830:SF10">
    <property type="entry name" value="TELOMERE LENGTH REGULATION PROTEIN TEL2 HOMOLOG"/>
    <property type="match status" value="1"/>
</dbReference>
<dbReference type="OrthoDB" id="10258062at2759"/>
<reference evidence="4 5" key="2">
    <citation type="journal article" date="2012" name="PLoS Pathog.">
        <title>Diverse lifestyles and strategies of plant pathogenesis encoded in the genomes of eighteen Dothideomycetes fungi.</title>
        <authorList>
            <person name="Ohm R.A."/>
            <person name="Feau N."/>
            <person name="Henrissat B."/>
            <person name="Schoch C.L."/>
            <person name="Horwitz B.A."/>
            <person name="Barry K.W."/>
            <person name="Condon B.J."/>
            <person name="Copeland A.C."/>
            <person name="Dhillon B."/>
            <person name="Glaser F."/>
            <person name="Hesse C.N."/>
            <person name="Kosti I."/>
            <person name="LaButti K."/>
            <person name="Lindquist E.A."/>
            <person name="Lucas S."/>
            <person name="Salamov A.A."/>
            <person name="Bradshaw R.E."/>
            <person name="Ciuffetti L."/>
            <person name="Hamelin R.C."/>
            <person name="Kema G.H.J."/>
            <person name="Lawrence C."/>
            <person name="Scott J.A."/>
            <person name="Spatafora J.W."/>
            <person name="Turgeon B.G."/>
            <person name="de Wit P.J.G.M."/>
            <person name="Zhong S."/>
            <person name="Goodwin S.B."/>
            <person name="Grigoriev I.V."/>
        </authorList>
    </citation>
    <scope>NUCLEOTIDE SEQUENCE [LARGE SCALE GENOMIC DNA]</scope>
    <source>
        <strain evidence="5">NZE10 / CBS 128990</strain>
    </source>
</reference>
<evidence type="ECO:0000313" key="4">
    <source>
        <dbReference type="EMBL" id="EME38280.1"/>
    </source>
</evidence>
<feature type="region of interest" description="Disordered" evidence="2">
    <location>
        <begin position="572"/>
        <end position="600"/>
    </location>
</feature>
<dbReference type="GO" id="GO:0005829">
    <property type="term" value="C:cytosol"/>
    <property type="evidence" value="ECO:0007669"/>
    <property type="project" value="TreeGrafter"/>
</dbReference>
<dbReference type="GO" id="GO:0051879">
    <property type="term" value="F:Hsp90 protein binding"/>
    <property type="evidence" value="ECO:0007669"/>
    <property type="project" value="TreeGrafter"/>
</dbReference>
<name>N1PDK0_DOTSN</name>
<protein>
    <recommendedName>
        <fullName evidence="3">Telomere length regulation protein conserved domain-containing protein</fullName>
    </recommendedName>
</protein>
<dbReference type="InterPro" id="IPR051970">
    <property type="entry name" value="TEL2_Regulation"/>
</dbReference>
<dbReference type="HOGENOM" id="CLU_005799_0_0_1"/>